<dbReference type="AlphaFoldDB" id="A0AAV0WI14"/>
<dbReference type="GO" id="GO:0008270">
    <property type="term" value="F:zinc ion binding"/>
    <property type="evidence" value="ECO:0007669"/>
    <property type="project" value="UniProtKB-KW"/>
</dbReference>
<dbReference type="Pfam" id="PF13359">
    <property type="entry name" value="DDE_Tnp_4"/>
    <property type="match status" value="1"/>
</dbReference>
<evidence type="ECO:0008006" key="9">
    <source>
        <dbReference type="Google" id="ProtNLM"/>
    </source>
</evidence>
<keyword evidence="2" id="KW-0479">Metal-binding</keyword>
<evidence type="ECO:0000313" key="8">
    <source>
        <dbReference type="Proteomes" id="UP001160148"/>
    </source>
</evidence>
<dbReference type="InterPro" id="IPR027806">
    <property type="entry name" value="HARBI1_dom"/>
</dbReference>
<proteinExistence type="predicted"/>
<evidence type="ECO:0000256" key="4">
    <source>
        <dbReference type="ARBA" id="ARBA00022833"/>
    </source>
</evidence>
<evidence type="ECO:0000313" key="7">
    <source>
        <dbReference type="EMBL" id="CAI6355318.1"/>
    </source>
</evidence>
<keyword evidence="4" id="KW-0862">Zinc</keyword>
<evidence type="ECO:0000256" key="3">
    <source>
        <dbReference type="ARBA" id="ARBA00022771"/>
    </source>
</evidence>
<sequence>MSLINSNRDGEVFVDDGFMFLFDAFSSDGSKRFWRCRYKRECKARVHTGSPSTWFSIKKKTVRRKRNEIHAAPNAPNDLITLEIPDTYKVYSPSEGVWENYLLDDSGPSENRILIFGRPRSLEILHFSKVWYCDGTFKVAPTIFAQVYIILAEALNGVHPLIYALLPNKQEKTYDKLFDMLNLLKPGLNPRSVSCDFELYKNDADFSLFIKMVVALSFVPIEDLDAAIQQLGDDLPECLQPLLDWFEDNYVGRVNRNGRGRRTALFPPHIWNLHLRVLNGQDRTNNHAEAANRRLNVEMGVQHPSLWSFINCLRKVQAGRDEFYSQLEAALLESGDEVLADKGFPGIKTTDENVVIVMPPFLHNGRFSEDEILETYNIASVRIHIERLFARLKPFGILNKLTIDYLPFIDNIVHMCCVLTNMQAPIIKQ</sequence>
<dbReference type="InterPro" id="IPR007588">
    <property type="entry name" value="Znf_FLYWCH"/>
</dbReference>
<gene>
    <name evidence="7" type="ORF">MEUPH1_LOCUS11187</name>
</gene>
<name>A0AAV0WI14_9HEMI</name>
<organism evidence="7 8">
    <name type="scientific">Macrosiphum euphorbiae</name>
    <name type="common">potato aphid</name>
    <dbReference type="NCBI Taxonomy" id="13131"/>
    <lineage>
        <taxon>Eukaryota</taxon>
        <taxon>Metazoa</taxon>
        <taxon>Ecdysozoa</taxon>
        <taxon>Arthropoda</taxon>
        <taxon>Hexapoda</taxon>
        <taxon>Insecta</taxon>
        <taxon>Pterygota</taxon>
        <taxon>Neoptera</taxon>
        <taxon>Paraneoptera</taxon>
        <taxon>Hemiptera</taxon>
        <taxon>Sternorrhyncha</taxon>
        <taxon>Aphidomorpha</taxon>
        <taxon>Aphidoidea</taxon>
        <taxon>Aphididae</taxon>
        <taxon>Macrosiphini</taxon>
        <taxon>Macrosiphum</taxon>
    </lineage>
</organism>
<dbReference type="EMBL" id="CARXXK010000002">
    <property type="protein sequence ID" value="CAI6355318.1"/>
    <property type="molecule type" value="Genomic_DNA"/>
</dbReference>
<evidence type="ECO:0000259" key="6">
    <source>
        <dbReference type="Pfam" id="PF13359"/>
    </source>
</evidence>
<feature type="domain" description="DDE Tnp4" evidence="6">
    <location>
        <begin position="322"/>
        <end position="421"/>
    </location>
</feature>
<dbReference type="PANTHER" id="PTHR23080:SF143">
    <property type="entry name" value="SI:DKEY-56D12.4"/>
    <property type="match status" value="1"/>
</dbReference>
<dbReference type="PANTHER" id="PTHR23080">
    <property type="entry name" value="THAP DOMAIN PROTEIN"/>
    <property type="match status" value="1"/>
</dbReference>
<reference evidence="7 8" key="1">
    <citation type="submission" date="2023-01" db="EMBL/GenBank/DDBJ databases">
        <authorList>
            <person name="Whitehead M."/>
        </authorList>
    </citation>
    <scope>NUCLEOTIDE SEQUENCE [LARGE SCALE GENOMIC DNA]</scope>
</reference>
<evidence type="ECO:0000256" key="1">
    <source>
        <dbReference type="ARBA" id="ARBA00001968"/>
    </source>
</evidence>
<keyword evidence="3" id="KW-0863">Zinc-finger</keyword>
<dbReference type="Proteomes" id="UP001160148">
    <property type="component" value="Unassembled WGS sequence"/>
</dbReference>
<comment type="caution">
    <text evidence="7">The sequence shown here is derived from an EMBL/GenBank/DDBJ whole genome shotgun (WGS) entry which is preliminary data.</text>
</comment>
<accession>A0AAV0WI14</accession>
<evidence type="ECO:0000256" key="2">
    <source>
        <dbReference type="ARBA" id="ARBA00022723"/>
    </source>
</evidence>
<dbReference type="Pfam" id="PF04500">
    <property type="entry name" value="FLYWCH"/>
    <property type="match status" value="1"/>
</dbReference>
<protein>
    <recommendedName>
        <fullName evidence="9">Transposase</fullName>
    </recommendedName>
</protein>
<keyword evidence="8" id="KW-1185">Reference proteome</keyword>
<evidence type="ECO:0000259" key="5">
    <source>
        <dbReference type="Pfam" id="PF04500"/>
    </source>
</evidence>
<feature type="domain" description="FLYWCH-type" evidence="5">
    <location>
        <begin position="4"/>
        <end position="50"/>
    </location>
</feature>
<dbReference type="Gene3D" id="2.20.25.240">
    <property type="match status" value="1"/>
</dbReference>
<comment type="cofactor">
    <cofactor evidence="1">
        <name>a divalent metal cation</name>
        <dbReference type="ChEBI" id="CHEBI:60240"/>
    </cofactor>
</comment>